<dbReference type="EMBL" id="JBFXLQ010000043">
    <property type="protein sequence ID" value="KAL2864167.1"/>
    <property type="molecule type" value="Genomic_DNA"/>
</dbReference>
<dbReference type="GeneID" id="98140913"/>
<proteinExistence type="predicted"/>
<gene>
    <name evidence="1" type="ORF">BJX67DRAFT_226826</name>
</gene>
<organism evidence="1 2">
    <name type="scientific">Aspergillus lucknowensis</name>
    <dbReference type="NCBI Taxonomy" id="176173"/>
    <lineage>
        <taxon>Eukaryota</taxon>
        <taxon>Fungi</taxon>
        <taxon>Dikarya</taxon>
        <taxon>Ascomycota</taxon>
        <taxon>Pezizomycotina</taxon>
        <taxon>Eurotiomycetes</taxon>
        <taxon>Eurotiomycetidae</taxon>
        <taxon>Eurotiales</taxon>
        <taxon>Aspergillaceae</taxon>
        <taxon>Aspergillus</taxon>
        <taxon>Aspergillus subgen. Nidulantes</taxon>
    </lineage>
</organism>
<accession>A0ABR4LIG3</accession>
<evidence type="ECO:0000313" key="1">
    <source>
        <dbReference type="EMBL" id="KAL2864167.1"/>
    </source>
</evidence>
<comment type="caution">
    <text evidence="1">The sequence shown here is derived from an EMBL/GenBank/DDBJ whole genome shotgun (WGS) entry which is preliminary data.</text>
</comment>
<sequence>MAFCMYLYVCMERLPPSVFGCHHLSPIFTCCSKTKQHSQCLQNSQSRFSSTIQRLPNLHLEETLKNGAAIPHLRLGISAVPVRLKIFLPFCRRRSPCHVRSRRHFSSSSQQLQIDRRGRESDINFSCCTSAAFSNRRHQQDGKSARDRGSFMIEITF</sequence>
<name>A0ABR4LIG3_9EURO</name>
<reference evidence="1 2" key="1">
    <citation type="submission" date="2024-07" db="EMBL/GenBank/DDBJ databases">
        <title>Section-level genome sequencing and comparative genomics of Aspergillus sections Usti and Cavernicolus.</title>
        <authorList>
            <consortium name="Lawrence Berkeley National Laboratory"/>
            <person name="Nybo J.L."/>
            <person name="Vesth T.C."/>
            <person name="Theobald S."/>
            <person name="Frisvad J.C."/>
            <person name="Larsen T.O."/>
            <person name="Kjaerboelling I."/>
            <person name="Rothschild-Mancinelli K."/>
            <person name="Lyhne E.K."/>
            <person name="Kogle M.E."/>
            <person name="Barry K."/>
            <person name="Clum A."/>
            <person name="Na H."/>
            <person name="Ledsgaard L."/>
            <person name="Lin J."/>
            <person name="Lipzen A."/>
            <person name="Kuo A."/>
            <person name="Riley R."/>
            <person name="Mondo S."/>
            <person name="Labutti K."/>
            <person name="Haridas S."/>
            <person name="Pangalinan J."/>
            <person name="Salamov A.A."/>
            <person name="Simmons B.A."/>
            <person name="Magnuson J.K."/>
            <person name="Chen J."/>
            <person name="Drula E."/>
            <person name="Henrissat B."/>
            <person name="Wiebenga A."/>
            <person name="Lubbers R.J."/>
            <person name="Gomes A.C."/>
            <person name="Macurrencykelacurrency M.R."/>
            <person name="Stajich J."/>
            <person name="Grigoriev I.V."/>
            <person name="Mortensen U.H."/>
            <person name="De Vries R.P."/>
            <person name="Baker S.E."/>
            <person name="Andersen M.R."/>
        </authorList>
    </citation>
    <scope>NUCLEOTIDE SEQUENCE [LARGE SCALE GENOMIC DNA]</scope>
    <source>
        <strain evidence="1 2">CBS 449.75</strain>
    </source>
</reference>
<dbReference type="RefSeq" id="XP_070883146.1">
    <property type="nucleotide sequence ID" value="XM_071025841.1"/>
</dbReference>
<keyword evidence="2" id="KW-1185">Reference proteome</keyword>
<evidence type="ECO:0000313" key="2">
    <source>
        <dbReference type="Proteomes" id="UP001610432"/>
    </source>
</evidence>
<dbReference type="Proteomes" id="UP001610432">
    <property type="component" value="Unassembled WGS sequence"/>
</dbReference>
<protein>
    <submittedName>
        <fullName evidence="1">Uncharacterized protein</fullName>
    </submittedName>
</protein>